<proteinExistence type="predicted"/>
<gene>
    <name evidence="1" type="ORF">GMARGA_LOCUS27316</name>
</gene>
<name>A0ABN7W7A6_GIGMA</name>
<sequence>YIIKRQLDCIFFAEQMNCHRQSTEPSALLKQEDCVEYRCDMDFSIFNGNGVQSLETQVQARLSLLPSGATSTPRRLLRFCPTQSIYVNIQPYTDLYTLYKNNPNQNIIHVLVEQLPGTKIEII</sequence>
<dbReference type="Proteomes" id="UP000789901">
    <property type="component" value="Unassembled WGS sequence"/>
</dbReference>
<comment type="caution">
    <text evidence="1">The sequence shown here is derived from an EMBL/GenBank/DDBJ whole genome shotgun (WGS) entry which is preliminary data.</text>
</comment>
<evidence type="ECO:0000313" key="2">
    <source>
        <dbReference type="Proteomes" id="UP000789901"/>
    </source>
</evidence>
<keyword evidence="2" id="KW-1185">Reference proteome</keyword>
<evidence type="ECO:0000313" key="1">
    <source>
        <dbReference type="EMBL" id="CAG8819479.1"/>
    </source>
</evidence>
<reference evidence="1 2" key="1">
    <citation type="submission" date="2021-06" db="EMBL/GenBank/DDBJ databases">
        <authorList>
            <person name="Kallberg Y."/>
            <person name="Tangrot J."/>
            <person name="Rosling A."/>
        </authorList>
    </citation>
    <scope>NUCLEOTIDE SEQUENCE [LARGE SCALE GENOMIC DNA]</scope>
    <source>
        <strain evidence="1 2">120-4 pot B 10/14</strain>
    </source>
</reference>
<dbReference type="EMBL" id="CAJVQB010033235">
    <property type="protein sequence ID" value="CAG8819479.1"/>
    <property type="molecule type" value="Genomic_DNA"/>
</dbReference>
<feature type="non-terminal residue" evidence="1">
    <location>
        <position position="1"/>
    </location>
</feature>
<protein>
    <submittedName>
        <fullName evidence="1">12299_t:CDS:1</fullName>
    </submittedName>
</protein>
<accession>A0ABN7W7A6</accession>
<organism evidence="1 2">
    <name type="scientific">Gigaspora margarita</name>
    <dbReference type="NCBI Taxonomy" id="4874"/>
    <lineage>
        <taxon>Eukaryota</taxon>
        <taxon>Fungi</taxon>
        <taxon>Fungi incertae sedis</taxon>
        <taxon>Mucoromycota</taxon>
        <taxon>Glomeromycotina</taxon>
        <taxon>Glomeromycetes</taxon>
        <taxon>Diversisporales</taxon>
        <taxon>Gigasporaceae</taxon>
        <taxon>Gigaspora</taxon>
    </lineage>
</organism>